<reference evidence="1 2" key="1">
    <citation type="submission" date="2018-08" db="EMBL/GenBank/DDBJ databases">
        <authorList>
            <person name="Laetsch R D."/>
            <person name="Stevens L."/>
            <person name="Kumar S."/>
            <person name="Blaxter L. M."/>
        </authorList>
    </citation>
    <scope>NUCLEOTIDE SEQUENCE [LARGE SCALE GENOMIC DNA]</scope>
</reference>
<sequence>MDMDNFDIGWSSPFTISQYEHDNLRTAITETSEISTTEYNDRNKKYPAVARSVRTMDIVKASNLLINHNLGIIEGMLGSFRKQPNHAALPAEENHHNIEVKQPIQIEQEIVSKSGPCDIPFKAHGCIDLALQASTPITFILTGITTSREIRIRKLYVNGQKYVFVHMAPIDTFLSSLIDEKVKKMCKKEVVEKIARNIGEAGS</sequence>
<organism evidence="1 2">
    <name type="scientific">Acanthocheilonema viteae</name>
    <name type="common">Filarial nematode worm</name>
    <name type="synonym">Dipetalonema viteae</name>
    <dbReference type="NCBI Taxonomy" id="6277"/>
    <lineage>
        <taxon>Eukaryota</taxon>
        <taxon>Metazoa</taxon>
        <taxon>Ecdysozoa</taxon>
        <taxon>Nematoda</taxon>
        <taxon>Chromadorea</taxon>
        <taxon>Rhabditida</taxon>
        <taxon>Spirurina</taxon>
        <taxon>Spiruromorpha</taxon>
        <taxon>Filarioidea</taxon>
        <taxon>Onchocercidae</taxon>
        <taxon>Acanthocheilonema</taxon>
    </lineage>
</organism>
<protein>
    <submittedName>
        <fullName evidence="1">Uncharacterized protein</fullName>
    </submittedName>
</protein>
<proteinExistence type="predicted"/>
<evidence type="ECO:0000313" key="1">
    <source>
        <dbReference type="EMBL" id="VBB27489.1"/>
    </source>
</evidence>
<dbReference type="EMBL" id="UPTC01000238">
    <property type="protein sequence ID" value="VBB27489.1"/>
    <property type="molecule type" value="Genomic_DNA"/>
</dbReference>
<evidence type="ECO:0000313" key="2">
    <source>
        <dbReference type="Proteomes" id="UP000276991"/>
    </source>
</evidence>
<dbReference type="Proteomes" id="UP000276991">
    <property type="component" value="Unassembled WGS sequence"/>
</dbReference>
<name>A0A498S792_ACAVI</name>
<accession>A0A498S792</accession>
<dbReference type="AlphaFoldDB" id="A0A498S792"/>
<dbReference type="OrthoDB" id="10366926at2759"/>
<keyword evidence="2" id="KW-1185">Reference proteome</keyword>
<gene>
    <name evidence="1" type="ORF">NAV_LOCUS2319</name>
</gene>